<name>A0ACC3NJP9_9PEZI</name>
<dbReference type="Proteomes" id="UP001281147">
    <property type="component" value="Unassembled WGS sequence"/>
</dbReference>
<organism evidence="1 2">
    <name type="scientific">Vermiconidia calcicola</name>
    <dbReference type="NCBI Taxonomy" id="1690605"/>
    <lineage>
        <taxon>Eukaryota</taxon>
        <taxon>Fungi</taxon>
        <taxon>Dikarya</taxon>
        <taxon>Ascomycota</taxon>
        <taxon>Pezizomycotina</taxon>
        <taxon>Dothideomycetes</taxon>
        <taxon>Dothideomycetidae</taxon>
        <taxon>Mycosphaerellales</taxon>
        <taxon>Extremaceae</taxon>
        <taxon>Vermiconidia</taxon>
    </lineage>
</organism>
<reference evidence="1" key="1">
    <citation type="submission" date="2023-07" db="EMBL/GenBank/DDBJ databases">
        <title>Black Yeasts Isolated from many extreme environments.</title>
        <authorList>
            <person name="Coleine C."/>
            <person name="Stajich J.E."/>
            <person name="Selbmann L."/>
        </authorList>
    </citation>
    <scope>NUCLEOTIDE SEQUENCE</scope>
    <source>
        <strain evidence="1">CCFEE 5714</strain>
    </source>
</reference>
<sequence length="624" mass="70172">MVNDLQATVTQLKASCRHLDERLSVTYLENGGTPQRIAPHEDSHFTGPHHLIRSWPKIRRLLDEAHVDVHESYVLDLEERHRLPLGNLSFALSRRNSQLLQACNGDHFHPFLLNDTWFGNTARGYPSADSSKALLRAYVEHMHILHPFIDLRHIKGLFKRLEDTNRHGMGSFSGSSRVTSQYSAAEDYTSPTVHPLDEAVVLLMLAIGAVCAEKAAMPPLVTNSTSGLTAGRDKSDQSTICYRGASDQLRYTISPTPQYGTPSPTDTPGPGPFSEGTLLYSRATQIMGPYADSNDLVNAQACLLAGLYKSQMGLVCDSMYWFHMAGRVCQILLRQQGLLGRRGLAAHRIAQEQVREMQSRVKQPFHNLILLSTWTCIQLESDILAELQLVPSGVQEYENVIPWPIEVPGVEMYADFLSERVHDHKHVLTFYTAQLWLRKRLNSIQRQLFGNASLTLPLESLREHLRSHQDILAAWRSGLPAALQWDDSDAPSSNILAARLRAKYLGACYLATRPFLDYVLHCLPEISEAQDWRRSAVVTRNIADIRMLEAIESIFETDPSEVYRAARDCVRAAARSTLAFDGIQHHLIVTNIHGNLAICSFYLLLLIAVRRPVLYLMTLTSKAW</sequence>
<protein>
    <submittedName>
        <fullName evidence="1">Uncharacterized protein</fullName>
    </submittedName>
</protein>
<comment type="caution">
    <text evidence="1">The sequence shown here is derived from an EMBL/GenBank/DDBJ whole genome shotgun (WGS) entry which is preliminary data.</text>
</comment>
<evidence type="ECO:0000313" key="2">
    <source>
        <dbReference type="Proteomes" id="UP001281147"/>
    </source>
</evidence>
<proteinExistence type="predicted"/>
<evidence type="ECO:0000313" key="1">
    <source>
        <dbReference type="EMBL" id="KAK3718221.1"/>
    </source>
</evidence>
<gene>
    <name evidence="1" type="ORF">LTR37_005336</name>
</gene>
<dbReference type="EMBL" id="JAUTXU010000033">
    <property type="protein sequence ID" value="KAK3718221.1"/>
    <property type="molecule type" value="Genomic_DNA"/>
</dbReference>
<accession>A0ACC3NJP9</accession>
<keyword evidence="2" id="KW-1185">Reference proteome</keyword>